<feature type="transmembrane region" description="Helical" evidence="3">
    <location>
        <begin position="35"/>
        <end position="54"/>
    </location>
</feature>
<keyword evidence="3" id="KW-0812">Transmembrane</keyword>
<sequence length="237" mass="25984">MAMDNWSSLRKLLIMVLVLLSYHYAHRNSGLVFDVLIFLLCSLGLVFRQMNISVPDKTSSLSSSSSPSSSSSSSASSASSSSSSSSSTSSTSSPSISSSSSTSASPSLSSFSKGLLYEVFISFRGEDTCKNFTGHLHEALTKAGINAFIDDELRRGEVITTELVWAIQGSRISIIVFSRRYLVSSWCLEELFKIMECRRTLGQLVLPIFYDVDPSHVRKQTGSFAQSFLKHIDEKKV</sequence>
<dbReference type="FunFam" id="3.40.50.10140:FF:000007">
    <property type="entry name" value="Disease resistance protein (TIR-NBS-LRR class)"/>
    <property type="match status" value="1"/>
</dbReference>
<gene>
    <name evidence="5" type="ORF">C1H46_021376</name>
</gene>
<dbReference type="Pfam" id="PF01582">
    <property type="entry name" value="TIR"/>
    <property type="match status" value="1"/>
</dbReference>
<dbReference type="PANTHER" id="PTHR32009">
    <property type="entry name" value="TMV RESISTANCE PROTEIN N-LIKE"/>
    <property type="match status" value="1"/>
</dbReference>
<feature type="region of interest" description="Disordered" evidence="2">
    <location>
        <begin position="56"/>
        <end position="109"/>
    </location>
</feature>
<protein>
    <recommendedName>
        <fullName evidence="4">TIR domain-containing protein</fullName>
    </recommendedName>
</protein>
<dbReference type="STRING" id="106549.A0A540M2H9"/>
<accession>A0A540M2H9</accession>
<dbReference type="AlphaFoldDB" id="A0A540M2H9"/>
<keyword evidence="1" id="KW-0520">NAD</keyword>
<keyword evidence="6" id="KW-1185">Reference proteome</keyword>
<evidence type="ECO:0000259" key="4">
    <source>
        <dbReference type="PROSITE" id="PS50104"/>
    </source>
</evidence>
<feature type="compositionally biased region" description="Low complexity" evidence="2">
    <location>
        <begin position="59"/>
        <end position="109"/>
    </location>
</feature>
<keyword evidence="3" id="KW-1133">Transmembrane helix</keyword>
<organism evidence="5 6">
    <name type="scientific">Malus baccata</name>
    <name type="common">Siberian crab apple</name>
    <name type="synonym">Pyrus baccata</name>
    <dbReference type="NCBI Taxonomy" id="106549"/>
    <lineage>
        <taxon>Eukaryota</taxon>
        <taxon>Viridiplantae</taxon>
        <taxon>Streptophyta</taxon>
        <taxon>Embryophyta</taxon>
        <taxon>Tracheophyta</taxon>
        <taxon>Spermatophyta</taxon>
        <taxon>Magnoliopsida</taxon>
        <taxon>eudicotyledons</taxon>
        <taxon>Gunneridae</taxon>
        <taxon>Pentapetalae</taxon>
        <taxon>rosids</taxon>
        <taxon>fabids</taxon>
        <taxon>Rosales</taxon>
        <taxon>Rosaceae</taxon>
        <taxon>Amygdaloideae</taxon>
        <taxon>Maleae</taxon>
        <taxon>Malus</taxon>
    </lineage>
</organism>
<dbReference type="InterPro" id="IPR035897">
    <property type="entry name" value="Toll_tir_struct_dom_sf"/>
</dbReference>
<dbReference type="PANTHER" id="PTHR32009:SF160">
    <property type="entry name" value="DISEASE RESISTANCE PROTEIN (TIR-NBS-LRR CLASS)"/>
    <property type="match status" value="1"/>
</dbReference>
<keyword evidence="3" id="KW-0472">Membrane</keyword>
<dbReference type="SUPFAM" id="SSF52200">
    <property type="entry name" value="Toll/Interleukin receptor TIR domain"/>
    <property type="match status" value="1"/>
</dbReference>
<reference evidence="5 6" key="1">
    <citation type="journal article" date="2019" name="G3 (Bethesda)">
        <title>Sequencing of a Wild Apple (Malus baccata) Genome Unravels the Differences Between Cultivated and Wild Apple Species Regarding Disease Resistance and Cold Tolerance.</title>
        <authorList>
            <person name="Chen X."/>
        </authorList>
    </citation>
    <scope>NUCLEOTIDE SEQUENCE [LARGE SCALE GENOMIC DNA]</scope>
    <source>
        <strain evidence="6">cv. Shandingzi</strain>
        <tissue evidence="5">Leaves</tissue>
    </source>
</reference>
<evidence type="ECO:0000313" key="5">
    <source>
        <dbReference type="EMBL" id="TQD92896.1"/>
    </source>
</evidence>
<evidence type="ECO:0000256" key="1">
    <source>
        <dbReference type="ARBA" id="ARBA00023027"/>
    </source>
</evidence>
<evidence type="ECO:0000256" key="2">
    <source>
        <dbReference type="SAM" id="MobiDB-lite"/>
    </source>
</evidence>
<dbReference type="PROSITE" id="PS50104">
    <property type="entry name" value="TIR"/>
    <property type="match status" value="1"/>
</dbReference>
<dbReference type="SMART" id="SM00255">
    <property type="entry name" value="TIR"/>
    <property type="match status" value="1"/>
</dbReference>
<dbReference type="Proteomes" id="UP000315295">
    <property type="component" value="Unassembled WGS sequence"/>
</dbReference>
<evidence type="ECO:0000313" key="6">
    <source>
        <dbReference type="Proteomes" id="UP000315295"/>
    </source>
</evidence>
<evidence type="ECO:0000256" key="3">
    <source>
        <dbReference type="SAM" id="Phobius"/>
    </source>
</evidence>
<dbReference type="Gene3D" id="3.40.50.10140">
    <property type="entry name" value="Toll/interleukin-1 receptor homology (TIR) domain"/>
    <property type="match status" value="1"/>
</dbReference>
<dbReference type="EMBL" id="VIEB01000380">
    <property type="protein sequence ID" value="TQD92896.1"/>
    <property type="molecule type" value="Genomic_DNA"/>
</dbReference>
<comment type="caution">
    <text evidence="5">The sequence shown here is derived from an EMBL/GenBank/DDBJ whole genome shotgun (WGS) entry which is preliminary data.</text>
</comment>
<dbReference type="GO" id="GO:0007165">
    <property type="term" value="P:signal transduction"/>
    <property type="evidence" value="ECO:0007669"/>
    <property type="project" value="InterPro"/>
</dbReference>
<name>A0A540M2H9_MALBA</name>
<proteinExistence type="predicted"/>
<feature type="domain" description="TIR" evidence="4">
    <location>
        <begin position="115"/>
        <end position="237"/>
    </location>
</feature>
<dbReference type="InterPro" id="IPR000157">
    <property type="entry name" value="TIR_dom"/>
</dbReference>